<dbReference type="InterPro" id="IPR012368">
    <property type="entry name" value="OxRdtase_Mopterin-bd_su_IorB"/>
</dbReference>
<organism evidence="2 3">
    <name type="scientific">Halodurantibacterium flavum</name>
    <dbReference type="NCBI Taxonomy" id="1382802"/>
    <lineage>
        <taxon>Bacteria</taxon>
        <taxon>Pseudomonadati</taxon>
        <taxon>Pseudomonadota</taxon>
        <taxon>Alphaproteobacteria</taxon>
        <taxon>Rhodobacterales</taxon>
        <taxon>Paracoccaceae</taxon>
        <taxon>Halodurantibacterium</taxon>
    </lineage>
</organism>
<evidence type="ECO:0000313" key="2">
    <source>
        <dbReference type="EMBL" id="MFD1910813.1"/>
    </source>
</evidence>
<accession>A0ABW4S0F9</accession>
<proteinExistence type="predicted"/>
<dbReference type="Gene3D" id="3.30.365.10">
    <property type="entry name" value="Aldehyde oxidase/xanthine dehydrogenase, molybdopterin binding domain"/>
    <property type="match status" value="3"/>
</dbReference>
<dbReference type="Gene3D" id="3.90.1170.50">
    <property type="entry name" value="Aldehyde oxidase/xanthine dehydrogenase, a/b hammerhead"/>
    <property type="match status" value="1"/>
</dbReference>
<dbReference type="PROSITE" id="PS51318">
    <property type="entry name" value="TAT"/>
    <property type="match status" value="1"/>
</dbReference>
<dbReference type="InterPro" id="IPR037165">
    <property type="entry name" value="AldOxase/xan_DH_Mopterin-bd_sf"/>
</dbReference>
<name>A0ABW4S0F9_9RHOB</name>
<dbReference type="InterPro" id="IPR008274">
    <property type="entry name" value="AldOxase/xan_DH_MoCoBD1"/>
</dbReference>
<sequence length="729" mass="78818">MNVETPLNVTRRGFLAGTGAVTFALTFLPAPGARAQGAGPEIGPGGAINAWVEIATDGRVTIFAPAAEMGQGVQTSIPLLVAEEMDIDWEDVTVRTAPVRPELNNPIFNGQYTVASMSIRGYWVPARKAGAQVRRVLMQAAADEWGVDLAEVATEPGAVTGPAGQRLTYGEIVANGIAAGPLPEIADEDLKPMSEFRLLGRDVIRVDMQEKSTGTALYAADIRLPDMLYATVARSPVSGQVAQGFNEEHVAGLDGVTHVISLGHGIAIVGESIPQVFAARQALEVEWSQDAPGLSIDSVRDAEEYLERLRNEEPDVVFATKGDVEAAMADAAEVVTREFVTEYLYHAQMEPMGAVAHVREDGADVWVGTQWQTMAVNRTAALTGLDVSQVTLHQLYMGGGFGRRAHTEYVDDVVQIAMETGRPVKLLLSREDDVASARMRPLTAQRVSMALDADGRITVLHHAVACEPVSPYMYGAARWEADGGKDLITMRGSSLPYYTVEHQEAVHYHEMRGARVAAYRGIGTGYTKFALETMVDQIARDHGHDPLQYRLDMAGSDRVRAVLNRVAEMAEYERAREDGRGIGLAFTEYGESITAVIAEISLDRDTGRITVHHLWAAADVGLPLQPDTIKAQMEGGMTFGLSETLKEELTLQNGIIQQANYFDYEVIRMDETPTIEVDVLHVEEIPTQVGELGLPAIGPAIANAVYGLTGKAMNHMPLSPGRVLAALQA</sequence>
<feature type="domain" description="Aldehyde oxidase/xanthine dehydrogenase a/b hammerhead" evidence="1">
    <location>
        <begin position="213"/>
        <end position="291"/>
    </location>
</feature>
<dbReference type="InterPro" id="IPR046867">
    <property type="entry name" value="AldOxase/xan_DH_MoCoBD2"/>
</dbReference>
<protein>
    <submittedName>
        <fullName evidence="2">Molybdopterin cofactor-binding domain-containing protein</fullName>
    </submittedName>
</protein>
<dbReference type="PIRSF" id="PIRSF036389">
    <property type="entry name" value="IOR_B"/>
    <property type="match status" value="1"/>
</dbReference>
<dbReference type="EMBL" id="JBHUGH010000001">
    <property type="protein sequence ID" value="MFD1910813.1"/>
    <property type="molecule type" value="Genomic_DNA"/>
</dbReference>
<dbReference type="Pfam" id="PF02738">
    <property type="entry name" value="MoCoBD_1"/>
    <property type="match status" value="1"/>
</dbReference>
<dbReference type="Pfam" id="PF20256">
    <property type="entry name" value="MoCoBD_2"/>
    <property type="match status" value="2"/>
</dbReference>
<dbReference type="PANTHER" id="PTHR47495:SF1">
    <property type="entry name" value="BLL3820 PROTEIN"/>
    <property type="match status" value="1"/>
</dbReference>
<dbReference type="SUPFAM" id="SSF56003">
    <property type="entry name" value="Molybdenum cofactor-binding domain"/>
    <property type="match status" value="2"/>
</dbReference>
<comment type="caution">
    <text evidence="2">The sequence shown here is derived from an EMBL/GenBank/DDBJ whole genome shotgun (WGS) entry which is preliminary data.</text>
</comment>
<dbReference type="InterPro" id="IPR036856">
    <property type="entry name" value="Ald_Oxase/Xan_DH_a/b_sf"/>
</dbReference>
<dbReference type="InterPro" id="IPR006311">
    <property type="entry name" value="TAT_signal"/>
</dbReference>
<dbReference type="Proteomes" id="UP001597353">
    <property type="component" value="Unassembled WGS sequence"/>
</dbReference>
<dbReference type="PANTHER" id="PTHR47495">
    <property type="entry name" value="ALDEHYDE DEHYDROGENASE"/>
    <property type="match status" value="1"/>
</dbReference>
<gene>
    <name evidence="2" type="ORF">ACFSGJ_01130</name>
</gene>
<evidence type="ECO:0000259" key="1">
    <source>
        <dbReference type="SMART" id="SM01008"/>
    </source>
</evidence>
<evidence type="ECO:0000313" key="3">
    <source>
        <dbReference type="Proteomes" id="UP001597353"/>
    </source>
</evidence>
<dbReference type="SUPFAM" id="SSF54665">
    <property type="entry name" value="CO dehydrogenase molybdoprotein N-domain-like"/>
    <property type="match status" value="1"/>
</dbReference>
<dbReference type="InterPro" id="IPR052516">
    <property type="entry name" value="N-heterocyclic_Hydroxylase"/>
</dbReference>
<reference evidence="3" key="1">
    <citation type="journal article" date="2019" name="Int. J. Syst. Evol. Microbiol.">
        <title>The Global Catalogue of Microorganisms (GCM) 10K type strain sequencing project: providing services to taxonomists for standard genome sequencing and annotation.</title>
        <authorList>
            <consortium name="The Broad Institute Genomics Platform"/>
            <consortium name="The Broad Institute Genome Sequencing Center for Infectious Disease"/>
            <person name="Wu L."/>
            <person name="Ma J."/>
        </authorList>
    </citation>
    <scope>NUCLEOTIDE SEQUENCE [LARGE SCALE GENOMIC DNA]</scope>
    <source>
        <strain evidence="3">CGMCC 4.7242</strain>
    </source>
</reference>
<dbReference type="SMART" id="SM01008">
    <property type="entry name" value="Ald_Xan_dh_C"/>
    <property type="match status" value="1"/>
</dbReference>
<keyword evidence="3" id="KW-1185">Reference proteome</keyword>
<dbReference type="RefSeq" id="WP_390258760.1">
    <property type="nucleotide sequence ID" value="NZ_JBHUGH010000001.1"/>
</dbReference>
<dbReference type="InterPro" id="IPR000674">
    <property type="entry name" value="Ald_Oxase/Xan_DH_a/b"/>
</dbReference>